<keyword evidence="3" id="KW-1185">Reference proteome</keyword>
<comment type="caution">
    <text evidence="2">The sequence shown here is derived from an EMBL/GenBank/DDBJ whole genome shotgun (WGS) entry which is preliminary data.</text>
</comment>
<dbReference type="AlphaFoldDB" id="A0A4Y2F638"/>
<accession>A0A4Y2F638</accession>
<evidence type="ECO:0000313" key="2">
    <source>
        <dbReference type="EMBL" id="GBM36287.1"/>
    </source>
</evidence>
<name>A0A4Y2F638_ARAVE</name>
<proteinExistence type="predicted"/>
<keyword evidence="1" id="KW-1133">Transmembrane helix</keyword>
<organism evidence="2 3">
    <name type="scientific">Araneus ventricosus</name>
    <name type="common">Orbweaver spider</name>
    <name type="synonym">Epeira ventricosa</name>
    <dbReference type="NCBI Taxonomy" id="182803"/>
    <lineage>
        <taxon>Eukaryota</taxon>
        <taxon>Metazoa</taxon>
        <taxon>Ecdysozoa</taxon>
        <taxon>Arthropoda</taxon>
        <taxon>Chelicerata</taxon>
        <taxon>Arachnida</taxon>
        <taxon>Araneae</taxon>
        <taxon>Araneomorphae</taxon>
        <taxon>Entelegynae</taxon>
        <taxon>Araneoidea</taxon>
        <taxon>Araneidae</taxon>
        <taxon>Araneus</taxon>
    </lineage>
</organism>
<keyword evidence="1" id="KW-0812">Transmembrane</keyword>
<sequence length="111" mass="12348">MFGSIDAVIGVQRSESIVVPIARISVAVPGIFSTGCQELHRRCQACITVVGRNYCKQALVNNTVTKHSMLPFLRLCLNVSYISIQIMFSLVFSTNVKVCPMNFEHPVFMSH</sequence>
<evidence type="ECO:0000313" key="3">
    <source>
        <dbReference type="Proteomes" id="UP000499080"/>
    </source>
</evidence>
<evidence type="ECO:0000256" key="1">
    <source>
        <dbReference type="SAM" id="Phobius"/>
    </source>
</evidence>
<dbReference type="EMBL" id="BGPR01000808">
    <property type="protein sequence ID" value="GBM36287.1"/>
    <property type="molecule type" value="Genomic_DNA"/>
</dbReference>
<reference evidence="2 3" key="1">
    <citation type="journal article" date="2019" name="Sci. Rep.">
        <title>Orb-weaving spider Araneus ventricosus genome elucidates the spidroin gene catalogue.</title>
        <authorList>
            <person name="Kono N."/>
            <person name="Nakamura H."/>
            <person name="Ohtoshi R."/>
            <person name="Moran D.A.P."/>
            <person name="Shinohara A."/>
            <person name="Yoshida Y."/>
            <person name="Fujiwara M."/>
            <person name="Mori M."/>
            <person name="Tomita M."/>
            <person name="Arakawa K."/>
        </authorList>
    </citation>
    <scope>NUCLEOTIDE SEQUENCE [LARGE SCALE GENOMIC DNA]</scope>
</reference>
<protein>
    <submittedName>
        <fullName evidence="2">Uncharacterized protein</fullName>
    </submittedName>
</protein>
<feature type="transmembrane region" description="Helical" evidence="1">
    <location>
        <begin position="72"/>
        <end position="92"/>
    </location>
</feature>
<dbReference type="Proteomes" id="UP000499080">
    <property type="component" value="Unassembled WGS sequence"/>
</dbReference>
<gene>
    <name evidence="2" type="ORF">AVEN_98947_1</name>
</gene>
<dbReference type="OrthoDB" id="6726328at2759"/>
<keyword evidence="1" id="KW-0472">Membrane</keyword>